<dbReference type="WBParaSite" id="ASIM_0001688201-mRNA-1">
    <property type="protein sequence ID" value="ASIM_0001688201-mRNA-1"/>
    <property type="gene ID" value="ASIM_0001688201"/>
</dbReference>
<evidence type="ECO:0000256" key="7">
    <source>
        <dbReference type="PIRSR" id="PIRSR634016-1"/>
    </source>
</evidence>
<dbReference type="Pfam" id="PF01433">
    <property type="entry name" value="Peptidase_M1"/>
    <property type="match status" value="2"/>
</dbReference>
<dbReference type="CDD" id="cd09601">
    <property type="entry name" value="M1_APN-Q_like"/>
    <property type="match status" value="1"/>
</dbReference>
<feature type="domain" description="Peptidase M1 membrane alanine aminopeptidase" evidence="11">
    <location>
        <begin position="697"/>
        <end position="844"/>
    </location>
</feature>
<keyword evidence="5 8" id="KW-0862">Zinc</keyword>
<dbReference type="GO" id="GO:0005615">
    <property type="term" value="C:extracellular space"/>
    <property type="evidence" value="ECO:0007669"/>
    <property type="project" value="TreeGrafter"/>
</dbReference>
<dbReference type="GO" id="GO:0005737">
    <property type="term" value="C:cytoplasm"/>
    <property type="evidence" value="ECO:0007669"/>
    <property type="project" value="TreeGrafter"/>
</dbReference>
<evidence type="ECO:0000256" key="2">
    <source>
        <dbReference type="ARBA" id="ARBA00022670"/>
    </source>
</evidence>
<comment type="similarity">
    <text evidence="1 10">Belongs to the peptidase M1 family.</text>
</comment>
<feature type="domain" description="Peptidase M1 membrane alanine aminopeptidase" evidence="11">
    <location>
        <begin position="592"/>
        <end position="670"/>
    </location>
</feature>
<evidence type="ECO:0000256" key="1">
    <source>
        <dbReference type="ARBA" id="ARBA00010136"/>
    </source>
</evidence>
<dbReference type="PANTHER" id="PTHR11533">
    <property type="entry name" value="PROTEASE M1 ZINC METALLOPROTEASE"/>
    <property type="match status" value="1"/>
</dbReference>
<dbReference type="AlphaFoldDB" id="A0A0M3K7E1"/>
<dbReference type="InterPro" id="IPR050344">
    <property type="entry name" value="Peptidase_M1_aminopeptidases"/>
</dbReference>
<comment type="cofactor">
    <cofactor evidence="8 10">
        <name>Zn(2+)</name>
        <dbReference type="ChEBI" id="CHEBI:29105"/>
    </cofactor>
    <text evidence="8 10">Binds 1 zinc ion per subunit.</text>
</comment>
<dbReference type="InterPro" id="IPR045357">
    <property type="entry name" value="Aminopeptidase_N-like_N"/>
</dbReference>
<dbReference type="PANTHER" id="PTHR11533:SF293">
    <property type="entry name" value="AMINOPEPTIDASE-2-RELATED"/>
    <property type="match status" value="1"/>
</dbReference>
<dbReference type="InterPro" id="IPR027268">
    <property type="entry name" value="Peptidase_M4/M1_CTD_sf"/>
</dbReference>
<evidence type="ECO:0000256" key="10">
    <source>
        <dbReference type="RuleBase" id="RU364040"/>
    </source>
</evidence>
<dbReference type="GO" id="GO:0042277">
    <property type="term" value="F:peptide binding"/>
    <property type="evidence" value="ECO:0007669"/>
    <property type="project" value="TreeGrafter"/>
</dbReference>
<dbReference type="Gene3D" id="1.25.50.20">
    <property type="match status" value="1"/>
</dbReference>
<dbReference type="GO" id="GO:0008270">
    <property type="term" value="F:zinc ion binding"/>
    <property type="evidence" value="ECO:0007669"/>
    <property type="project" value="UniProtKB-UniRule"/>
</dbReference>
<keyword evidence="10" id="KW-0031">Aminopeptidase</keyword>
<dbReference type="GO" id="GO:0043171">
    <property type="term" value="P:peptide catabolic process"/>
    <property type="evidence" value="ECO:0007669"/>
    <property type="project" value="TreeGrafter"/>
</dbReference>
<feature type="domain" description="Aminopeptidase N-like N-terminal" evidence="12">
    <location>
        <begin position="357"/>
        <end position="556"/>
    </location>
</feature>
<keyword evidence="3 8" id="KW-0479">Metal-binding</keyword>
<feature type="site" description="Transition state stabilizer" evidence="9">
    <location>
        <position position="774"/>
    </location>
</feature>
<dbReference type="SUPFAM" id="SSF55486">
    <property type="entry name" value="Metalloproteases ('zincins'), catalytic domain"/>
    <property type="match status" value="2"/>
</dbReference>
<evidence type="ECO:0000259" key="11">
    <source>
        <dbReference type="Pfam" id="PF01433"/>
    </source>
</evidence>
<evidence type="ECO:0000256" key="6">
    <source>
        <dbReference type="ARBA" id="ARBA00023049"/>
    </source>
</evidence>
<evidence type="ECO:0000256" key="5">
    <source>
        <dbReference type="ARBA" id="ARBA00022833"/>
    </source>
</evidence>
<dbReference type="PRINTS" id="PR00756">
    <property type="entry name" value="ALADIPTASE"/>
</dbReference>
<evidence type="ECO:0000313" key="13">
    <source>
        <dbReference type="WBParaSite" id="ASIM_0001688201-mRNA-1"/>
    </source>
</evidence>
<keyword evidence="2 10" id="KW-0645">Protease</keyword>
<evidence type="ECO:0000256" key="4">
    <source>
        <dbReference type="ARBA" id="ARBA00022801"/>
    </source>
</evidence>
<name>A0A0M3K7E1_ANISI</name>
<dbReference type="Gene3D" id="1.10.390.10">
    <property type="entry name" value="Neutral Protease Domain 2"/>
    <property type="match status" value="1"/>
</dbReference>
<evidence type="ECO:0000256" key="3">
    <source>
        <dbReference type="ARBA" id="ARBA00022723"/>
    </source>
</evidence>
<dbReference type="Gene3D" id="2.60.40.1730">
    <property type="entry name" value="tricorn interacting facor f3 domain"/>
    <property type="match status" value="1"/>
</dbReference>
<evidence type="ECO:0000256" key="8">
    <source>
        <dbReference type="PIRSR" id="PIRSR634016-3"/>
    </source>
</evidence>
<dbReference type="EC" id="3.4.11.-" evidence="10"/>
<feature type="active site" description="Proton acceptor" evidence="7">
    <location>
        <position position="666"/>
    </location>
</feature>
<evidence type="ECO:0000256" key="9">
    <source>
        <dbReference type="PIRSR" id="PIRSR634016-4"/>
    </source>
</evidence>
<feature type="binding site" evidence="8">
    <location>
        <position position="665"/>
    </location>
    <ligand>
        <name>Zn(2+)</name>
        <dbReference type="ChEBI" id="CHEBI:29105"/>
        <note>catalytic</note>
    </ligand>
</feature>
<dbReference type="Pfam" id="PF17900">
    <property type="entry name" value="Peptidase_M1_N"/>
    <property type="match status" value="1"/>
</dbReference>
<dbReference type="GO" id="GO:0070006">
    <property type="term" value="F:metalloaminopeptidase activity"/>
    <property type="evidence" value="ECO:0007669"/>
    <property type="project" value="TreeGrafter"/>
</dbReference>
<feature type="binding site" evidence="8">
    <location>
        <position position="715"/>
    </location>
    <ligand>
        <name>Zn(2+)</name>
        <dbReference type="ChEBI" id="CHEBI:29105"/>
        <note>catalytic</note>
    </ligand>
</feature>
<organism evidence="13">
    <name type="scientific">Anisakis simplex</name>
    <name type="common">Herring worm</name>
    <dbReference type="NCBI Taxonomy" id="6269"/>
    <lineage>
        <taxon>Eukaryota</taxon>
        <taxon>Metazoa</taxon>
        <taxon>Ecdysozoa</taxon>
        <taxon>Nematoda</taxon>
        <taxon>Chromadorea</taxon>
        <taxon>Rhabditida</taxon>
        <taxon>Spirurina</taxon>
        <taxon>Ascaridomorpha</taxon>
        <taxon>Ascaridoidea</taxon>
        <taxon>Anisakidae</taxon>
        <taxon>Anisakis</taxon>
        <taxon>Anisakis simplex complex</taxon>
    </lineage>
</organism>
<dbReference type="InterPro" id="IPR034016">
    <property type="entry name" value="M1_APN-typ"/>
</dbReference>
<reference evidence="13" key="1">
    <citation type="submission" date="2017-02" db="UniProtKB">
        <authorList>
            <consortium name="WormBaseParasite"/>
        </authorList>
    </citation>
    <scope>IDENTIFICATION</scope>
</reference>
<dbReference type="GO" id="GO:0016020">
    <property type="term" value="C:membrane"/>
    <property type="evidence" value="ECO:0007669"/>
    <property type="project" value="TreeGrafter"/>
</dbReference>
<dbReference type="SUPFAM" id="SSF63737">
    <property type="entry name" value="Leukotriene A4 hydrolase N-terminal domain"/>
    <property type="match status" value="1"/>
</dbReference>
<proteinExistence type="inferred from homology"/>
<protein>
    <recommendedName>
        <fullName evidence="10">Aminopeptidase</fullName>
        <ecNumber evidence="10">3.4.11.-</ecNumber>
    </recommendedName>
</protein>
<evidence type="ECO:0000259" key="12">
    <source>
        <dbReference type="Pfam" id="PF17900"/>
    </source>
</evidence>
<sequence>LNATLFLNPWFLQQGFPLITLTNDQPTGQVTFTQQPFNNYSSLPSSPTYNYSWPVPFFWANSVTSYLKPTKKMTWLPPAYESCPNQEMPLTKASDDTPLENVHWELGNAGLSSHVRVEYDDVGFERMFNRLKLRRDQDFSIADQIMLIGDQIALLNITRFMMLPFAVRYETGTSGQDAFKIFKRFLAECGQSTTGVDNCTTIHPDIRKAVYCAGAKYGDQQAFNTLRNLYDGQVKYDFYFYTEYYAMLEGMSCSNRRNDIFDASVLASDNLDEYIDALTSTWYSQARLDQFDELTRSLQLTTDQQKIFEKYRNRTVEQILWWKNYFPIVSRAFYDDFVIGPFDMENWQKRLLHNFEPISYNLTVRPHFPGAAQYPWYQNFTFNGHVDITFKVLKSGAKLVLNSHRMVIEAANMILKRSDADKTYKISSIRKDLVNAFLYIDTDAPFTANSVWILSIDYVGFIFAKPSKGVYTNTNYFEFNDKKAWIFSTYFESGPSARSLVPCFDEPNYKARWQVTLDHPADMIALGNMPDEGFKVSKDGWSTTYFPLTPPMSSYLLAVAVGHFASLETVSETGVLVRAWAWTGMEVYAEHALKAVVGEVDFMATHFDFPFPLPKLDVLALPQYTTMKGAEEHWGLIHVAYRRELLDPLYATAATYADVANVCAHETVHQLRKSEKEAPNSEDYSRLGNSLSIHFLQWFGDLVTTVFWPRIFLNEAFANYWETNGVERAFPEQAKYNKFERYHKGLLGFAADSKIGTSKPVIPDAPKYFTAIPYNKGASLLNMLSNTITPRVLKLGLRNYLHKYQYKNVNDTQLWSELTKVADDEHLPSWDDQPLNVATLMDPWMYQVSFHVTSLNDVPKNM</sequence>
<keyword evidence="6 10" id="KW-0482">Metalloprotease</keyword>
<dbReference type="Gene3D" id="2.60.40.1910">
    <property type="match status" value="1"/>
</dbReference>
<dbReference type="InterPro" id="IPR014782">
    <property type="entry name" value="Peptidase_M1_dom"/>
</dbReference>
<accession>A0A0M3K7E1</accession>
<keyword evidence="4 10" id="KW-0378">Hydrolase</keyword>
<feature type="binding site" evidence="8">
    <location>
        <position position="669"/>
    </location>
    <ligand>
        <name>Zn(2+)</name>
        <dbReference type="ChEBI" id="CHEBI:29105"/>
        <note>catalytic</note>
    </ligand>
</feature>
<dbReference type="InterPro" id="IPR001930">
    <property type="entry name" value="Peptidase_M1"/>
</dbReference>
<dbReference type="InterPro" id="IPR042097">
    <property type="entry name" value="Aminopeptidase_N-like_N_sf"/>
</dbReference>
<dbReference type="GO" id="GO:0006508">
    <property type="term" value="P:proteolysis"/>
    <property type="evidence" value="ECO:0007669"/>
    <property type="project" value="UniProtKB-KW"/>
</dbReference>